<evidence type="ECO:0000313" key="1">
    <source>
        <dbReference type="EMBL" id="SOD96470.1"/>
    </source>
</evidence>
<sequence length="92" mass="10389">MIITFAQYCILTATYGGATACEVQRKTTLNQLMIDYYLNGLLKSELVEIAQKKAAEPLCYKVSELGLDCIDDYERANSELVIRRATYEVGRI</sequence>
<reference evidence="2" key="1">
    <citation type="submission" date="2017-09" db="EMBL/GenBank/DDBJ databases">
        <authorList>
            <person name="Varghese N."/>
            <person name="Submissions S."/>
        </authorList>
    </citation>
    <scope>NUCLEOTIDE SEQUENCE [LARGE SCALE GENOMIC DNA]</scope>
    <source>
        <strain evidence="2">DSM 29961</strain>
    </source>
</reference>
<gene>
    <name evidence="1" type="ORF">SAMN06269250_5325</name>
</gene>
<dbReference type="RefSeq" id="WP_097129948.1">
    <property type="nucleotide sequence ID" value="NZ_OCNH01000005.1"/>
</dbReference>
<dbReference type="AlphaFoldDB" id="A0A286GLT0"/>
<keyword evidence="2" id="KW-1185">Reference proteome</keyword>
<protein>
    <submittedName>
        <fullName evidence="1">Uncharacterized protein</fullName>
    </submittedName>
</protein>
<accession>A0A286GLT0</accession>
<name>A0A286GLT0_9BACT</name>
<organism evidence="1 2">
    <name type="scientific">Spirosoma fluviale</name>
    <dbReference type="NCBI Taxonomy" id="1597977"/>
    <lineage>
        <taxon>Bacteria</taxon>
        <taxon>Pseudomonadati</taxon>
        <taxon>Bacteroidota</taxon>
        <taxon>Cytophagia</taxon>
        <taxon>Cytophagales</taxon>
        <taxon>Cytophagaceae</taxon>
        <taxon>Spirosoma</taxon>
    </lineage>
</organism>
<dbReference type="OrthoDB" id="962173at2"/>
<evidence type="ECO:0000313" key="2">
    <source>
        <dbReference type="Proteomes" id="UP000219452"/>
    </source>
</evidence>
<proteinExistence type="predicted"/>
<dbReference type="Gene3D" id="1.10.10.10">
    <property type="entry name" value="Winged helix-like DNA-binding domain superfamily/Winged helix DNA-binding domain"/>
    <property type="match status" value="1"/>
</dbReference>
<dbReference type="EMBL" id="OCNH01000005">
    <property type="protein sequence ID" value="SOD96470.1"/>
    <property type="molecule type" value="Genomic_DNA"/>
</dbReference>
<dbReference type="InterPro" id="IPR036388">
    <property type="entry name" value="WH-like_DNA-bd_sf"/>
</dbReference>
<dbReference type="Proteomes" id="UP000219452">
    <property type="component" value="Unassembled WGS sequence"/>
</dbReference>